<dbReference type="Proteomes" id="UP000469670">
    <property type="component" value="Unassembled WGS sequence"/>
</dbReference>
<dbReference type="Pfam" id="PF13460">
    <property type="entry name" value="NAD_binding_10"/>
    <property type="match status" value="1"/>
</dbReference>
<dbReference type="SUPFAM" id="SSF51735">
    <property type="entry name" value="NAD(P)-binding Rossmann-fold domains"/>
    <property type="match status" value="1"/>
</dbReference>
<dbReference type="InterPro" id="IPR036291">
    <property type="entry name" value="NAD(P)-bd_dom_sf"/>
</dbReference>
<dbReference type="RefSeq" id="WP_164209004.1">
    <property type="nucleotide sequence ID" value="NZ_JAAGMP010001804.1"/>
</dbReference>
<feature type="domain" description="NAD(P)-binding" evidence="1">
    <location>
        <begin position="16"/>
        <end position="184"/>
    </location>
</feature>
<sequence>MTSHNDQVLPLTVVTGATGILGRRVVDGLLRRGRPVRAVSRRPRHSDLPAPVDVVAGDLHEPPTLESAFTAATALVLIAVPDTAVDVVARARAAGIEHIVVVSSAAVTAGYDTTYNLPVERAVQESGLDWSIVRPGEFATNALLIWGPSIRSGRRVVEPYPEQAGNPIHEEDIADVIVADLLDPGRRGRVDTIIGPDTLTKREQVAAIAAAVKDPITLDEVTPEQARNFYREQGGFAADNADWLYGLTSYDGVENATDEPLKATPPPDSAYRSLTDVLGRPGRSYAQWARDHAADFTRTADRTAGPGHN</sequence>
<evidence type="ECO:0000313" key="3">
    <source>
        <dbReference type="Proteomes" id="UP000469670"/>
    </source>
</evidence>
<dbReference type="EMBL" id="JAAGMP010001804">
    <property type="protein sequence ID" value="NEC24415.1"/>
    <property type="molecule type" value="Genomic_DNA"/>
</dbReference>
<evidence type="ECO:0000313" key="2">
    <source>
        <dbReference type="EMBL" id="NEC24415.1"/>
    </source>
</evidence>
<dbReference type="AlphaFoldDB" id="A0A7K3SA69"/>
<dbReference type="PANTHER" id="PTHR43162">
    <property type="match status" value="1"/>
</dbReference>
<protein>
    <submittedName>
        <fullName evidence="2">NAD(P)H-binding protein</fullName>
    </submittedName>
</protein>
<accession>A0A7K3SA69</accession>
<evidence type="ECO:0000259" key="1">
    <source>
        <dbReference type="Pfam" id="PF13460"/>
    </source>
</evidence>
<proteinExistence type="predicted"/>
<reference evidence="2 3" key="1">
    <citation type="submission" date="2020-01" db="EMBL/GenBank/DDBJ databases">
        <title>Insect and environment-associated Actinomycetes.</title>
        <authorList>
            <person name="Currrie C."/>
            <person name="Chevrette M."/>
            <person name="Carlson C."/>
            <person name="Stubbendieck R."/>
            <person name="Wendt-Pienkowski E."/>
        </authorList>
    </citation>
    <scope>NUCLEOTIDE SEQUENCE [LARGE SCALE GENOMIC DNA]</scope>
    <source>
        <strain evidence="2 3">SID7590</strain>
    </source>
</reference>
<dbReference type="PANTHER" id="PTHR43162:SF1">
    <property type="entry name" value="PRESTALK A DIFFERENTIATION PROTEIN A"/>
    <property type="match status" value="1"/>
</dbReference>
<dbReference type="InterPro" id="IPR051604">
    <property type="entry name" value="Ergot_Alk_Oxidoreductase"/>
</dbReference>
<gene>
    <name evidence="2" type="ORF">G3I50_40130</name>
</gene>
<organism evidence="2 3">
    <name type="scientific">Streptomyces parvus</name>
    <dbReference type="NCBI Taxonomy" id="66428"/>
    <lineage>
        <taxon>Bacteria</taxon>
        <taxon>Bacillati</taxon>
        <taxon>Actinomycetota</taxon>
        <taxon>Actinomycetes</taxon>
        <taxon>Kitasatosporales</taxon>
        <taxon>Streptomycetaceae</taxon>
        <taxon>Streptomyces</taxon>
    </lineage>
</organism>
<comment type="caution">
    <text evidence="2">The sequence shown here is derived from an EMBL/GenBank/DDBJ whole genome shotgun (WGS) entry which is preliminary data.</text>
</comment>
<dbReference type="Gene3D" id="3.40.50.720">
    <property type="entry name" value="NAD(P)-binding Rossmann-like Domain"/>
    <property type="match status" value="1"/>
</dbReference>
<name>A0A7K3SA69_9ACTN</name>
<dbReference type="InterPro" id="IPR016040">
    <property type="entry name" value="NAD(P)-bd_dom"/>
</dbReference>